<accession>A0A1G2JCR3</accession>
<evidence type="ECO:0000313" key="2">
    <source>
        <dbReference type="EMBL" id="OGZ84884.1"/>
    </source>
</evidence>
<sequence length="135" mass="15758">MQGNKIIILEWIKKAEDDELNIKSILKHRDGTPSLVCFVSQQMSEKYLKSLLIFYANDCPKIHSLKELSERIAKYSPDIFSKTGEHVILLDPYYIETRYPSDVSSELFTWEMAEDAYKSAMKIKEFVLEKINSEE</sequence>
<reference evidence="2 3" key="1">
    <citation type="journal article" date="2016" name="Nat. Commun.">
        <title>Thousands of microbial genomes shed light on interconnected biogeochemical processes in an aquifer system.</title>
        <authorList>
            <person name="Anantharaman K."/>
            <person name="Brown C.T."/>
            <person name="Hug L.A."/>
            <person name="Sharon I."/>
            <person name="Castelle C.J."/>
            <person name="Probst A.J."/>
            <person name="Thomas B.C."/>
            <person name="Singh A."/>
            <person name="Wilkins M.J."/>
            <person name="Karaoz U."/>
            <person name="Brodie E.L."/>
            <person name="Williams K.H."/>
            <person name="Hubbard S.S."/>
            <person name="Banfield J.F."/>
        </authorList>
    </citation>
    <scope>NUCLEOTIDE SEQUENCE [LARGE SCALE GENOMIC DNA]</scope>
</reference>
<dbReference type="PROSITE" id="PS50910">
    <property type="entry name" value="HEPN"/>
    <property type="match status" value="1"/>
</dbReference>
<organism evidence="2 3">
    <name type="scientific">Candidatus Staskawiczbacteria bacterium RIFOXYC1_FULL_38_18</name>
    <dbReference type="NCBI Taxonomy" id="1802229"/>
    <lineage>
        <taxon>Bacteria</taxon>
        <taxon>Candidatus Staskawicziibacteriota</taxon>
    </lineage>
</organism>
<dbReference type="STRING" id="1802229.A2401_03885"/>
<comment type="caution">
    <text evidence="2">The sequence shown here is derived from an EMBL/GenBank/DDBJ whole genome shotgun (WGS) entry which is preliminary data.</text>
</comment>
<dbReference type="Gene3D" id="1.20.120.330">
    <property type="entry name" value="Nucleotidyltransferases domain 2"/>
    <property type="match status" value="1"/>
</dbReference>
<dbReference type="SUPFAM" id="SSF81593">
    <property type="entry name" value="Nucleotidyltransferase substrate binding subunit/domain"/>
    <property type="match status" value="1"/>
</dbReference>
<feature type="domain" description="HEPN" evidence="1">
    <location>
        <begin position="14"/>
        <end position="123"/>
    </location>
</feature>
<evidence type="ECO:0000313" key="3">
    <source>
        <dbReference type="Proteomes" id="UP000177751"/>
    </source>
</evidence>
<dbReference type="EMBL" id="MHPP01000010">
    <property type="protein sequence ID" value="OGZ84884.1"/>
    <property type="molecule type" value="Genomic_DNA"/>
</dbReference>
<dbReference type="SMART" id="SM00748">
    <property type="entry name" value="HEPN"/>
    <property type="match status" value="1"/>
</dbReference>
<dbReference type="Pfam" id="PF05168">
    <property type="entry name" value="HEPN"/>
    <property type="match status" value="1"/>
</dbReference>
<dbReference type="InterPro" id="IPR007842">
    <property type="entry name" value="HEPN_dom"/>
</dbReference>
<protein>
    <recommendedName>
        <fullName evidence="1">HEPN domain-containing protein</fullName>
    </recommendedName>
</protein>
<dbReference type="Proteomes" id="UP000177751">
    <property type="component" value="Unassembled WGS sequence"/>
</dbReference>
<evidence type="ECO:0000259" key="1">
    <source>
        <dbReference type="PROSITE" id="PS50910"/>
    </source>
</evidence>
<proteinExistence type="predicted"/>
<name>A0A1G2JCR3_9BACT</name>
<gene>
    <name evidence="2" type="ORF">A2401_03885</name>
</gene>
<dbReference type="AlphaFoldDB" id="A0A1G2JCR3"/>